<dbReference type="Pfam" id="PF24626">
    <property type="entry name" value="SH3_Tf2-1"/>
    <property type="match status" value="1"/>
</dbReference>
<dbReference type="AlphaFoldDB" id="A0A0C3CK28"/>
<evidence type="ECO:0000313" key="2">
    <source>
        <dbReference type="EMBL" id="KIM49070.1"/>
    </source>
</evidence>
<evidence type="ECO:0000313" key="3">
    <source>
        <dbReference type="Proteomes" id="UP000053424"/>
    </source>
</evidence>
<evidence type="ECO:0000259" key="1">
    <source>
        <dbReference type="Pfam" id="PF24626"/>
    </source>
</evidence>
<accession>A0A0C3CK28</accession>
<protein>
    <recommendedName>
        <fullName evidence="1">Tf2-1-like SH3-like domain-containing protein</fullName>
    </recommendedName>
</protein>
<keyword evidence="3" id="KW-1185">Reference proteome</keyword>
<proteinExistence type="predicted"/>
<dbReference type="EMBL" id="KN831768">
    <property type="protein sequence ID" value="KIM49070.1"/>
    <property type="molecule type" value="Genomic_DNA"/>
</dbReference>
<dbReference type="OrthoDB" id="3211671at2759"/>
<organism evidence="2 3">
    <name type="scientific">Hebeloma cylindrosporum</name>
    <dbReference type="NCBI Taxonomy" id="76867"/>
    <lineage>
        <taxon>Eukaryota</taxon>
        <taxon>Fungi</taxon>
        <taxon>Dikarya</taxon>
        <taxon>Basidiomycota</taxon>
        <taxon>Agaricomycotina</taxon>
        <taxon>Agaricomycetes</taxon>
        <taxon>Agaricomycetidae</taxon>
        <taxon>Agaricales</taxon>
        <taxon>Agaricineae</taxon>
        <taxon>Hymenogastraceae</taxon>
        <taxon>Hebeloma</taxon>
    </lineage>
</organism>
<feature type="domain" description="Tf2-1-like SH3-like" evidence="1">
    <location>
        <begin position="7"/>
        <end position="69"/>
    </location>
</feature>
<dbReference type="STRING" id="686832.A0A0C3CK28"/>
<name>A0A0C3CK28_HEBCY</name>
<dbReference type="HOGENOM" id="CLU_132807_0_0_1"/>
<reference evidence="3" key="2">
    <citation type="submission" date="2015-01" db="EMBL/GenBank/DDBJ databases">
        <title>Evolutionary Origins and Diversification of the Mycorrhizal Mutualists.</title>
        <authorList>
            <consortium name="DOE Joint Genome Institute"/>
            <consortium name="Mycorrhizal Genomics Consortium"/>
            <person name="Kohler A."/>
            <person name="Kuo A."/>
            <person name="Nagy L.G."/>
            <person name="Floudas D."/>
            <person name="Copeland A."/>
            <person name="Barry K.W."/>
            <person name="Cichocki N."/>
            <person name="Veneault-Fourrey C."/>
            <person name="LaButti K."/>
            <person name="Lindquist E.A."/>
            <person name="Lipzen A."/>
            <person name="Lundell T."/>
            <person name="Morin E."/>
            <person name="Murat C."/>
            <person name="Riley R."/>
            <person name="Ohm R."/>
            <person name="Sun H."/>
            <person name="Tunlid A."/>
            <person name="Henrissat B."/>
            <person name="Grigoriev I.V."/>
            <person name="Hibbett D.S."/>
            <person name="Martin F."/>
        </authorList>
    </citation>
    <scope>NUCLEOTIDE SEQUENCE [LARGE SCALE GENOMIC DNA]</scope>
    <source>
        <strain evidence="3">h7</strain>
    </source>
</reference>
<dbReference type="InterPro" id="IPR056924">
    <property type="entry name" value="SH3_Tf2-1"/>
</dbReference>
<reference evidence="2 3" key="1">
    <citation type="submission" date="2014-04" db="EMBL/GenBank/DDBJ databases">
        <authorList>
            <consortium name="DOE Joint Genome Institute"/>
            <person name="Kuo A."/>
            <person name="Gay G."/>
            <person name="Dore J."/>
            <person name="Kohler A."/>
            <person name="Nagy L.G."/>
            <person name="Floudas D."/>
            <person name="Copeland A."/>
            <person name="Barry K.W."/>
            <person name="Cichocki N."/>
            <person name="Veneault-Fourrey C."/>
            <person name="LaButti K."/>
            <person name="Lindquist E.A."/>
            <person name="Lipzen A."/>
            <person name="Lundell T."/>
            <person name="Morin E."/>
            <person name="Murat C."/>
            <person name="Sun H."/>
            <person name="Tunlid A."/>
            <person name="Henrissat B."/>
            <person name="Grigoriev I.V."/>
            <person name="Hibbett D.S."/>
            <person name="Martin F."/>
            <person name="Nordberg H.P."/>
            <person name="Cantor M.N."/>
            <person name="Hua S.X."/>
        </authorList>
    </citation>
    <scope>NUCLEOTIDE SEQUENCE [LARGE SCALE GENOMIC DNA]</scope>
    <source>
        <strain evidence="3">h7</strain>
    </source>
</reference>
<sequence>MAPFAEGDLVYLSTKNINFPKGLARKLIPKYIGPYKIIKDFKNQSFQIELPPHLKQRGVHDVFHAALLRVHVPNDDRLFPGRLDSQLGVGDNFEPEWAVDKILSHSGSKEDSLFEILWKAGDITWLTFSQVEHLNALTVYFEALGIDKIGDLP</sequence>
<feature type="non-terminal residue" evidence="2">
    <location>
        <position position="153"/>
    </location>
</feature>
<gene>
    <name evidence="2" type="ORF">M413DRAFT_59436</name>
</gene>
<dbReference type="Proteomes" id="UP000053424">
    <property type="component" value="Unassembled WGS sequence"/>
</dbReference>